<evidence type="ECO:0000313" key="10">
    <source>
        <dbReference type="EMBL" id="MDU0339418.1"/>
    </source>
</evidence>
<name>A0ABU3S3R3_9HYPH</name>
<keyword evidence="2 8" id="KW-0645">Protease</keyword>
<keyword evidence="5" id="KW-0190">Covalent protein-DNA linkage</keyword>
<comment type="caution">
    <text evidence="10">The sequence shown here is derived from an EMBL/GenBank/DDBJ whole genome shotgun (WGS) entry which is preliminary data.</text>
</comment>
<organism evidence="10 11">
    <name type="scientific">Bosea rubneri</name>
    <dbReference type="NCBI Taxonomy" id="3075434"/>
    <lineage>
        <taxon>Bacteria</taxon>
        <taxon>Pseudomonadati</taxon>
        <taxon>Pseudomonadota</taxon>
        <taxon>Alphaproteobacteria</taxon>
        <taxon>Hyphomicrobiales</taxon>
        <taxon>Boseaceae</taxon>
        <taxon>Bosea</taxon>
    </lineage>
</organism>
<accession>A0ABU3S3R3</accession>
<keyword evidence="11" id="KW-1185">Reference proteome</keyword>
<evidence type="ECO:0000256" key="8">
    <source>
        <dbReference type="RuleBase" id="RU364100"/>
    </source>
</evidence>
<dbReference type="PANTHER" id="PTHR13604:SF0">
    <property type="entry name" value="ABASIC SITE PROCESSING PROTEIN HMCES"/>
    <property type="match status" value="1"/>
</dbReference>
<evidence type="ECO:0000256" key="9">
    <source>
        <dbReference type="SAM" id="MobiDB-lite"/>
    </source>
</evidence>
<evidence type="ECO:0000256" key="2">
    <source>
        <dbReference type="ARBA" id="ARBA00022670"/>
    </source>
</evidence>
<dbReference type="RefSeq" id="WP_316017325.1">
    <property type="nucleotide sequence ID" value="NZ_JAWDID010000006.1"/>
</dbReference>
<dbReference type="InterPro" id="IPR036590">
    <property type="entry name" value="SRAP-like"/>
</dbReference>
<dbReference type="InterPro" id="IPR003738">
    <property type="entry name" value="SRAP"/>
</dbReference>
<dbReference type="Pfam" id="PF02586">
    <property type="entry name" value="SRAP"/>
    <property type="match status" value="1"/>
</dbReference>
<keyword evidence="4 8" id="KW-0378">Hydrolase</keyword>
<keyword evidence="3" id="KW-0227">DNA damage</keyword>
<evidence type="ECO:0000256" key="1">
    <source>
        <dbReference type="ARBA" id="ARBA00008136"/>
    </source>
</evidence>
<evidence type="ECO:0000256" key="5">
    <source>
        <dbReference type="ARBA" id="ARBA00023124"/>
    </source>
</evidence>
<comment type="similarity">
    <text evidence="1 8">Belongs to the SOS response-associated peptidase family.</text>
</comment>
<dbReference type="EMBL" id="JAWDID010000006">
    <property type="protein sequence ID" value="MDU0339418.1"/>
    <property type="molecule type" value="Genomic_DNA"/>
</dbReference>
<dbReference type="EC" id="3.4.-.-" evidence="8"/>
<evidence type="ECO:0000256" key="4">
    <source>
        <dbReference type="ARBA" id="ARBA00022801"/>
    </source>
</evidence>
<dbReference type="SUPFAM" id="SSF143081">
    <property type="entry name" value="BB1717-like"/>
    <property type="match status" value="1"/>
</dbReference>
<feature type="region of interest" description="Disordered" evidence="9">
    <location>
        <begin position="211"/>
        <end position="253"/>
    </location>
</feature>
<dbReference type="Proteomes" id="UP001254257">
    <property type="component" value="Unassembled WGS sequence"/>
</dbReference>
<dbReference type="PANTHER" id="PTHR13604">
    <property type="entry name" value="DC12-RELATED"/>
    <property type="match status" value="1"/>
</dbReference>
<dbReference type="Gene3D" id="3.90.1680.10">
    <property type="entry name" value="SOS response associated peptidase-like"/>
    <property type="match status" value="1"/>
</dbReference>
<feature type="compositionally biased region" description="Basic and acidic residues" evidence="9">
    <location>
        <begin position="243"/>
        <end position="253"/>
    </location>
</feature>
<evidence type="ECO:0000313" key="11">
    <source>
        <dbReference type="Proteomes" id="UP001254257"/>
    </source>
</evidence>
<reference evidence="10 11" key="1">
    <citation type="submission" date="2023-09" db="EMBL/GenBank/DDBJ databases">
        <title>Whole genome shotgun sequencing (WGS) of Bosea sp. ZW T0_25, isolated from stored onions (Allium cepa).</title>
        <authorList>
            <person name="Stoll D.A."/>
            <person name="Huch M."/>
        </authorList>
    </citation>
    <scope>NUCLEOTIDE SEQUENCE [LARGE SCALE GENOMIC DNA]</scope>
    <source>
        <strain evidence="10 11">ZW T0_25</strain>
    </source>
</reference>
<evidence type="ECO:0000256" key="7">
    <source>
        <dbReference type="ARBA" id="ARBA00023239"/>
    </source>
</evidence>
<sequence length="253" mass="28557">MCGRYAVTLPPEAMRQAFAYREQPNFPPRYNIAPTQPVPVVRLEQGTRQFILMRWGFIPGWVKDPKDFPLVINIRSESAAEKPSFRAALARRRCLMPADGFYEWHRLGEGRRQENRPYLFRRPDRGFFAFAALWETWHSPDGSEIDTVAMVTGPANGQMAAIHHRSPVILAPEAYDAWLDPASEPAALRPLLRPPPDDFLEMIRLGDAVNKAANDGPELQQPFDPASAPKPPEQKPAMRSRRGGKDDAQGSLF</sequence>
<proteinExistence type="inferred from homology"/>
<protein>
    <recommendedName>
        <fullName evidence="8">Abasic site processing protein</fullName>
        <ecNumber evidence="8">3.4.-.-</ecNumber>
    </recommendedName>
</protein>
<evidence type="ECO:0000256" key="3">
    <source>
        <dbReference type="ARBA" id="ARBA00022763"/>
    </source>
</evidence>
<evidence type="ECO:0000256" key="6">
    <source>
        <dbReference type="ARBA" id="ARBA00023125"/>
    </source>
</evidence>
<gene>
    <name evidence="10" type="ORF">RKE40_05985</name>
</gene>
<keyword evidence="6" id="KW-0238">DNA-binding</keyword>
<keyword evidence="7" id="KW-0456">Lyase</keyword>